<evidence type="ECO:0000259" key="9">
    <source>
        <dbReference type="PROSITE" id="PS50928"/>
    </source>
</evidence>
<gene>
    <name evidence="10" type="ORF">SAMN04488570_2596</name>
</gene>
<dbReference type="Proteomes" id="UP000198859">
    <property type="component" value="Chromosome I"/>
</dbReference>
<evidence type="ECO:0000256" key="5">
    <source>
        <dbReference type="ARBA" id="ARBA00022989"/>
    </source>
</evidence>
<proteinExistence type="inferred from homology"/>
<dbReference type="AlphaFoldDB" id="A0A1H1URJ3"/>
<sequence length="292" mass="29944">MSTALLPGAPDLGAAGGSGGPGPGRSAGRALLRSVVGAVATMALVLGIVVLLWVAALRVFDVSTYVGKGPGEVWTILFGEDDSAELRGEIAVLLRETLVDAGIGFVAGMVSAVLLAVAVVRYRTLESAVMPVALILQTVPLIALAPLLILLVGRGYAIVAMMSTIVVLFPALVNIVLGLRSVTPQMRDLVLVYGGSPTTVMRKVGFPSALPAFFASVRIAIPGAMTGALLAEWLATGKGIGYAVVSAASRSQNGRTWALVVVVTLTALLLYLVAQLVEAVVLSRFGDAAGRS</sequence>
<reference evidence="11" key="1">
    <citation type="submission" date="2016-10" db="EMBL/GenBank/DDBJ databases">
        <authorList>
            <person name="Varghese N."/>
            <person name="Submissions S."/>
        </authorList>
    </citation>
    <scope>NUCLEOTIDE SEQUENCE [LARGE SCALE GENOMIC DNA]</scope>
    <source>
        <strain evidence="11">DSM 22127</strain>
    </source>
</reference>
<feature type="region of interest" description="Disordered" evidence="8">
    <location>
        <begin position="1"/>
        <end position="21"/>
    </location>
</feature>
<keyword evidence="2 7" id="KW-0813">Transport</keyword>
<evidence type="ECO:0000313" key="11">
    <source>
        <dbReference type="Proteomes" id="UP000198859"/>
    </source>
</evidence>
<evidence type="ECO:0000256" key="8">
    <source>
        <dbReference type="SAM" id="MobiDB-lite"/>
    </source>
</evidence>
<dbReference type="SUPFAM" id="SSF161098">
    <property type="entry name" value="MetI-like"/>
    <property type="match status" value="1"/>
</dbReference>
<name>A0A1H1URJ3_9ACTN</name>
<feature type="transmembrane region" description="Helical" evidence="7">
    <location>
        <begin position="101"/>
        <end position="120"/>
    </location>
</feature>
<dbReference type="PANTHER" id="PTHR30151:SF41">
    <property type="entry name" value="ABC TRANSPORTER PERMEASE PROTEIN"/>
    <property type="match status" value="1"/>
</dbReference>
<keyword evidence="5 7" id="KW-1133">Transmembrane helix</keyword>
<evidence type="ECO:0000256" key="2">
    <source>
        <dbReference type="ARBA" id="ARBA00022448"/>
    </source>
</evidence>
<protein>
    <submittedName>
        <fullName evidence="10">ABC-type nitrate/sulfonate/bicarbonate transport system, permease component</fullName>
    </submittedName>
</protein>
<feature type="domain" description="ABC transmembrane type-1" evidence="9">
    <location>
        <begin position="94"/>
        <end position="278"/>
    </location>
</feature>
<feature type="transmembrane region" description="Helical" evidence="7">
    <location>
        <begin position="132"/>
        <end position="152"/>
    </location>
</feature>
<keyword evidence="6 7" id="KW-0472">Membrane</keyword>
<dbReference type="STRING" id="642780.SAMN04488570_2596"/>
<organism evidence="10 11">
    <name type="scientific">Nocardioides scoriae</name>
    <dbReference type="NCBI Taxonomy" id="642780"/>
    <lineage>
        <taxon>Bacteria</taxon>
        <taxon>Bacillati</taxon>
        <taxon>Actinomycetota</taxon>
        <taxon>Actinomycetes</taxon>
        <taxon>Propionibacteriales</taxon>
        <taxon>Nocardioidaceae</taxon>
        <taxon>Nocardioides</taxon>
    </lineage>
</organism>
<evidence type="ECO:0000256" key="3">
    <source>
        <dbReference type="ARBA" id="ARBA00022475"/>
    </source>
</evidence>
<evidence type="ECO:0000256" key="1">
    <source>
        <dbReference type="ARBA" id="ARBA00004651"/>
    </source>
</evidence>
<keyword evidence="4 7" id="KW-0812">Transmembrane</keyword>
<dbReference type="RefSeq" id="WP_197680983.1">
    <property type="nucleotide sequence ID" value="NZ_LT629757.1"/>
</dbReference>
<dbReference type="GO" id="GO:0055085">
    <property type="term" value="P:transmembrane transport"/>
    <property type="evidence" value="ECO:0007669"/>
    <property type="project" value="InterPro"/>
</dbReference>
<dbReference type="EMBL" id="LT629757">
    <property type="protein sequence ID" value="SDS74766.1"/>
    <property type="molecule type" value="Genomic_DNA"/>
</dbReference>
<accession>A0A1H1URJ3</accession>
<dbReference type="InterPro" id="IPR000515">
    <property type="entry name" value="MetI-like"/>
</dbReference>
<dbReference type="GO" id="GO:0005886">
    <property type="term" value="C:plasma membrane"/>
    <property type="evidence" value="ECO:0007669"/>
    <property type="project" value="UniProtKB-SubCell"/>
</dbReference>
<feature type="transmembrane region" description="Helical" evidence="7">
    <location>
        <begin position="35"/>
        <end position="56"/>
    </location>
</feature>
<evidence type="ECO:0000256" key="6">
    <source>
        <dbReference type="ARBA" id="ARBA00023136"/>
    </source>
</evidence>
<dbReference type="InterPro" id="IPR035906">
    <property type="entry name" value="MetI-like_sf"/>
</dbReference>
<evidence type="ECO:0000256" key="7">
    <source>
        <dbReference type="RuleBase" id="RU363032"/>
    </source>
</evidence>
<keyword evidence="11" id="KW-1185">Reference proteome</keyword>
<feature type="compositionally biased region" description="Low complexity" evidence="8">
    <location>
        <begin position="1"/>
        <end position="13"/>
    </location>
</feature>
<comment type="subcellular location">
    <subcellularLocation>
        <location evidence="1 7">Cell membrane</location>
        <topology evidence="1 7">Multi-pass membrane protein</topology>
    </subcellularLocation>
</comment>
<dbReference type="CDD" id="cd06261">
    <property type="entry name" value="TM_PBP2"/>
    <property type="match status" value="1"/>
</dbReference>
<dbReference type="PROSITE" id="PS50928">
    <property type="entry name" value="ABC_TM1"/>
    <property type="match status" value="1"/>
</dbReference>
<comment type="similarity">
    <text evidence="7">Belongs to the binding-protein-dependent transport system permease family.</text>
</comment>
<dbReference type="PANTHER" id="PTHR30151">
    <property type="entry name" value="ALKANE SULFONATE ABC TRANSPORTER-RELATED, MEMBRANE SUBUNIT"/>
    <property type="match status" value="1"/>
</dbReference>
<dbReference type="Pfam" id="PF00528">
    <property type="entry name" value="BPD_transp_1"/>
    <property type="match status" value="1"/>
</dbReference>
<dbReference type="Gene3D" id="1.10.3720.10">
    <property type="entry name" value="MetI-like"/>
    <property type="match status" value="1"/>
</dbReference>
<keyword evidence="3" id="KW-1003">Cell membrane</keyword>
<feature type="transmembrane region" description="Helical" evidence="7">
    <location>
        <begin position="158"/>
        <end position="179"/>
    </location>
</feature>
<feature type="transmembrane region" description="Helical" evidence="7">
    <location>
        <begin position="257"/>
        <end position="277"/>
    </location>
</feature>
<evidence type="ECO:0000313" key="10">
    <source>
        <dbReference type="EMBL" id="SDS74766.1"/>
    </source>
</evidence>
<evidence type="ECO:0000256" key="4">
    <source>
        <dbReference type="ARBA" id="ARBA00022692"/>
    </source>
</evidence>